<dbReference type="EMBL" id="JAPDRQ010000053">
    <property type="protein sequence ID" value="KAJ9658238.1"/>
    <property type="molecule type" value="Genomic_DNA"/>
</dbReference>
<dbReference type="Proteomes" id="UP001172386">
    <property type="component" value="Unassembled WGS sequence"/>
</dbReference>
<reference evidence="1" key="1">
    <citation type="submission" date="2022-10" db="EMBL/GenBank/DDBJ databases">
        <title>Culturing micro-colonial fungi from biological soil crusts in the Mojave desert and describing Neophaeococcomyces mojavensis, and introducing the new genera and species Taxawa tesnikishii.</title>
        <authorList>
            <person name="Kurbessoian T."/>
            <person name="Stajich J.E."/>
        </authorList>
    </citation>
    <scope>NUCLEOTIDE SEQUENCE</scope>
    <source>
        <strain evidence="1">JES_112</strain>
    </source>
</reference>
<evidence type="ECO:0000313" key="2">
    <source>
        <dbReference type="Proteomes" id="UP001172386"/>
    </source>
</evidence>
<evidence type="ECO:0000313" key="1">
    <source>
        <dbReference type="EMBL" id="KAJ9658238.1"/>
    </source>
</evidence>
<sequence>MNHRPRFRTFRDPNQHLSSPPPLSASPSTRPSLPLIDEDTAREVQQPAGSPNIASGFEEYAPVRQPLLANARRRRAKARTSDPLGLILLHEPEHGPVADLVFIHTLGGASLQSWMKEDEIECFWPREWLPREPSLSDVRISTFGYSLPAASPDELEALDFSGWAKELLLNLRFKTGREERPLNFGAVPLIFVSHGLGGLVAKKAYLLGRNNTNTDFSAITRSVAAFVFFATPHRGVHLVETLKEVIAAAVPGWSSMLEPSYLERHSQILHDINEKFKELLPYVDVVSFYENQPTMTGASLVFVLWRDKATIGHQIERPIELDADHVSITKFTSRRDANYIKVREVLRYLIEKFRMNIPETPLDNSEEEMARVSDFLGVDQSPEDDHSYFADKRVEGTCDFVLEHEAFKSWFENVAGKFDVLWCYGKAGTGKSVTTSHIIDHFKGAGLPCAYYYFRSGDQVKNNLTLFLLSIAFQIASFNAEYRRKLCRLADDGFNIGKAGYKMLWKRLFMSTLLKIHLKGPIHLVIDGLDELDVMMVKELISKMFVELSETNQPIRLLLVSRPIPDIESVVDRLARHLHPPNALRRMALNGNEADLELYVEEEMQSMFGDDAFKQDTAARVLQKADGNFLWVHLVVREILDCITVDDVENALTTVPQELNPLYSRMDQRLANTFRVKPELKQLGQTILTWACCSRYPILLEELSEALSPEFSRIIDIRQTVQKVCGEFVIVDKRHYLTMMHASARDFLLSQSGLNYHIQPDKTHQGLFRKCIQKLNDCHAQIRQIIGKARTFAKYAAESWPFHLTASCAWLDQDSLSALIEFFQAGAVIDWICILASAGRLRVLIDASKALTNFVKTVQIIDQARSPLQHRITDRECILSWAQDLVRIVGKFGAQMLQHPTAIYDLIPMFCPRNSTLYKQFAAETSGTTLRIRGALSSDWDDCLAKFAVPGQSLPQSITTLERHFAILTSDGIVRLFYSNTCEEARSFEHGEVVLALSFNVTGDHLATCGLHKTKIWDTRTARHLFTVENPQYTKTLTMCFKTSEENTEVLMSLSDDTLVRYCSMASAFFKWTVMGPCKVDIGSAHEQTNYPRNAQFSPDGSQVAITYRGAHPTVWSLSGERPVFVSQCESRTASDLAYTTTHVKNVDAQAFCWNPVSGHLLGTYNDGCVFKWHPTKDEYDLSDIRSSGIKCSADGKLFVTSSGNGMLRVWDFEHFTPIYQLSFPQGVSDVDIDRNEARIYDIRDMYCNTWQPNALLRLMESDDKVSDTKSSRDSSNQLSLASEGQQEVTEPITALTASGLHDSYAIGNDAGETFLLNYDGEELSTLAGSIMSVEHIACCKNRGVIAIADLGRDITVQHIPINTNPGQRGTSGIPFFSTSEPDSIIQMLFDNEGKMLLVVTTASLRIYDIDAKSLLGISIEPRNYYWITHPDDPSLLLGFGSDHMKVVPWRRLTEATICQYERPSDPRAAPFLRNESRRPSEAYPMSPSEIDAITEKVLVSPDCRYFLIQVRCSTNQATRRIDSFIVDLTNVRQATTTLRIPIRPLPISLTQHMKIALGFVAVDHSIISQSRRSSAPAVFNSRRAVPRPQLHEQTFAFIDQNFWVCTVNIGPIDGLNRPLRKHFFLPRDWQNAEWLELATIAMDGTFLCPRNGEVAAVSDGLAHEWRDD</sequence>
<accession>A0ACC3AAB5</accession>
<gene>
    <name evidence="1" type="ORF">H2198_003811</name>
</gene>
<keyword evidence="2" id="KW-1185">Reference proteome</keyword>
<name>A0ACC3AAB5_9EURO</name>
<organism evidence="1 2">
    <name type="scientific">Neophaeococcomyces mojaviensis</name>
    <dbReference type="NCBI Taxonomy" id="3383035"/>
    <lineage>
        <taxon>Eukaryota</taxon>
        <taxon>Fungi</taxon>
        <taxon>Dikarya</taxon>
        <taxon>Ascomycota</taxon>
        <taxon>Pezizomycotina</taxon>
        <taxon>Eurotiomycetes</taxon>
        <taxon>Chaetothyriomycetidae</taxon>
        <taxon>Chaetothyriales</taxon>
        <taxon>Chaetothyriales incertae sedis</taxon>
        <taxon>Neophaeococcomyces</taxon>
    </lineage>
</organism>
<protein>
    <submittedName>
        <fullName evidence="1">Uncharacterized protein</fullName>
    </submittedName>
</protein>
<proteinExistence type="predicted"/>
<comment type="caution">
    <text evidence="1">The sequence shown here is derived from an EMBL/GenBank/DDBJ whole genome shotgun (WGS) entry which is preliminary data.</text>
</comment>